<protein>
    <submittedName>
        <fullName evidence="2">HNH endonuclease</fullName>
    </submittedName>
</protein>
<dbReference type="InterPro" id="IPR003615">
    <property type="entry name" value="HNH_nuc"/>
</dbReference>
<reference evidence="2 3" key="1">
    <citation type="submission" date="2019-09" db="EMBL/GenBank/DDBJ databases">
        <title>Identification of Malikia spinosa a prominent benzene-, toluene-, and ethylbenzene-degrading bacterium: enrichment, isolation and whole genome sequencing.</title>
        <authorList>
            <person name="Tancsics A."/>
            <person name="Revesz F."/>
            <person name="Kriszt B."/>
        </authorList>
    </citation>
    <scope>NUCLEOTIDE SEQUENCE [LARGE SCALE GENOMIC DNA]</scope>
    <source>
        <strain evidence="2 3">AB6</strain>
    </source>
</reference>
<evidence type="ECO:0000259" key="1">
    <source>
        <dbReference type="Pfam" id="PF01844"/>
    </source>
</evidence>
<dbReference type="EMBL" id="VYSB01000002">
    <property type="protein sequence ID" value="MYZ51277.1"/>
    <property type="molecule type" value="Genomic_DNA"/>
</dbReference>
<sequence length="235" mass="26277">MRPVVRGDCPQDQAGQELRFAAYSHARRELIARLGEYCSYCEMHLDASLAVEHVKPKQPPGSDKVLDERALDWRNFLLACTNCNSVKGNQDLDLDTCLWPDRDNTFRALAYAEGGLVSSRSGSQQALADRLIALVGLDRMPDTAAASDRRWLNRREAWDMAVRAQGRLERSDSEDMRQQIVETAQANGFWSVWMTVFEDDADMLARLIAAFPGTCSECFDAGQSFSVVHRPGGLC</sequence>
<dbReference type="Proteomes" id="UP000481947">
    <property type="component" value="Unassembled WGS sequence"/>
</dbReference>
<keyword evidence="2" id="KW-0378">Hydrolase</keyword>
<proteinExistence type="predicted"/>
<dbReference type="Pfam" id="PF01844">
    <property type="entry name" value="HNH"/>
    <property type="match status" value="1"/>
</dbReference>
<dbReference type="CDD" id="cd00085">
    <property type="entry name" value="HNHc"/>
    <property type="match status" value="1"/>
</dbReference>
<name>A0A7C9MTS9_9BURK</name>
<dbReference type="InterPro" id="IPR002711">
    <property type="entry name" value="HNH"/>
</dbReference>
<keyword evidence="2" id="KW-0255">Endonuclease</keyword>
<dbReference type="GO" id="GO:0003676">
    <property type="term" value="F:nucleic acid binding"/>
    <property type="evidence" value="ECO:0007669"/>
    <property type="project" value="InterPro"/>
</dbReference>
<dbReference type="GO" id="GO:0004519">
    <property type="term" value="F:endonuclease activity"/>
    <property type="evidence" value="ECO:0007669"/>
    <property type="project" value="UniProtKB-KW"/>
</dbReference>
<keyword evidence="2" id="KW-0540">Nuclease</keyword>
<feature type="domain" description="HNH" evidence="1">
    <location>
        <begin position="38"/>
        <end position="90"/>
    </location>
</feature>
<accession>A0A7C9MTS9</accession>
<evidence type="ECO:0000313" key="2">
    <source>
        <dbReference type="EMBL" id="MYZ51277.1"/>
    </source>
</evidence>
<dbReference type="GO" id="GO:0008270">
    <property type="term" value="F:zinc ion binding"/>
    <property type="evidence" value="ECO:0007669"/>
    <property type="project" value="InterPro"/>
</dbReference>
<evidence type="ECO:0000313" key="3">
    <source>
        <dbReference type="Proteomes" id="UP000481947"/>
    </source>
</evidence>
<dbReference type="Gene3D" id="1.10.30.50">
    <property type="match status" value="1"/>
</dbReference>
<dbReference type="AlphaFoldDB" id="A0A7C9MTS9"/>
<comment type="caution">
    <text evidence="2">The sequence shown here is derived from an EMBL/GenBank/DDBJ whole genome shotgun (WGS) entry which is preliminary data.</text>
</comment>
<dbReference type="RefSeq" id="WP_161124373.1">
    <property type="nucleotide sequence ID" value="NZ_VYSB01000002.1"/>
</dbReference>
<organism evidence="2 3">
    <name type="scientific">Malikia spinosa</name>
    <dbReference type="NCBI Taxonomy" id="86180"/>
    <lineage>
        <taxon>Bacteria</taxon>
        <taxon>Pseudomonadati</taxon>
        <taxon>Pseudomonadota</taxon>
        <taxon>Betaproteobacteria</taxon>
        <taxon>Burkholderiales</taxon>
        <taxon>Comamonadaceae</taxon>
        <taxon>Malikia</taxon>
    </lineage>
</organism>
<gene>
    <name evidence="2" type="ORF">F5985_03800</name>
</gene>